<reference evidence="5 6" key="1">
    <citation type="submission" date="2017-05" db="EMBL/GenBank/DDBJ databases">
        <authorList>
            <person name="Varghese N."/>
            <person name="Submissions S."/>
        </authorList>
    </citation>
    <scope>NUCLEOTIDE SEQUENCE [LARGE SCALE GENOMIC DNA]</scope>
    <source>
        <strain evidence="5 6">DSM 21194</strain>
    </source>
</reference>
<organism evidence="5 6">
    <name type="scientific">Fodinibius sediminis</name>
    <dbReference type="NCBI Taxonomy" id="1214077"/>
    <lineage>
        <taxon>Bacteria</taxon>
        <taxon>Pseudomonadati</taxon>
        <taxon>Balneolota</taxon>
        <taxon>Balneolia</taxon>
        <taxon>Balneolales</taxon>
        <taxon>Balneolaceae</taxon>
        <taxon>Fodinibius</taxon>
    </lineage>
</organism>
<dbReference type="Pfam" id="PF01676">
    <property type="entry name" value="Metalloenzyme"/>
    <property type="match status" value="1"/>
</dbReference>
<dbReference type="Gene3D" id="3.40.720.10">
    <property type="entry name" value="Alkaline Phosphatase, subunit A"/>
    <property type="match status" value="1"/>
</dbReference>
<name>A0A521BEM1_9BACT</name>
<gene>
    <name evidence="5" type="ORF">SAMN06265218_10360</name>
</gene>
<dbReference type="GO" id="GO:0005829">
    <property type="term" value="C:cytosol"/>
    <property type="evidence" value="ECO:0007669"/>
    <property type="project" value="TreeGrafter"/>
</dbReference>
<evidence type="ECO:0000256" key="1">
    <source>
        <dbReference type="ARBA" id="ARBA00010373"/>
    </source>
</evidence>
<dbReference type="InterPro" id="IPR010045">
    <property type="entry name" value="DeoB"/>
</dbReference>
<feature type="domain" description="Metalloenzyme" evidence="4">
    <location>
        <begin position="186"/>
        <end position="296"/>
    </location>
</feature>
<keyword evidence="3" id="KW-0464">Manganese</keyword>
<evidence type="ECO:0000259" key="4">
    <source>
        <dbReference type="Pfam" id="PF01676"/>
    </source>
</evidence>
<evidence type="ECO:0000256" key="3">
    <source>
        <dbReference type="ARBA" id="ARBA00023211"/>
    </source>
</evidence>
<evidence type="ECO:0000256" key="2">
    <source>
        <dbReference type="ARBA" id="ARBA00022723"/>
    </source>
</evidence>
<dbReference type="GO" id="GO:0043094">
    <property type="term" value="P:metabolic compound salvage"/>
    <property type="evidence" value="ECO:0007669"/>
    <property type="project" value="InterPro"/>
</dbReference>
<dbReference type="AlphaFoldDB" id="A0A521BEM1"/>
<dbReference type="GO" id="GO:0000287">
    <property type="term" value="F:magnesium ion binding"/>
    <property type="evidence" value="ECO:0007669"/>
    <property type="project" value="InterPro"/>
</dbReference>
<dbReference type="PANTHER" id="PTHR21110:SF0">
    <property type="entry name" value="PHOSPHOPENTOMUTASE"/>
    <property type="match status" value="1"/>
</dbReference>
<dbReference type="InterPro" id="IPR006124">
    <property type="entry name" value="Metalloenzyme"/>
</dbReference>
<dbReference type="EMBL" id="FXTH01000003">
    <property type="protein sequence ID" value="SMO45523.1"/>
    <property type="molecule type" value="Genomic_DNA"/>
</dbReference>
<keyword evidence="6" id="KW-1185">Reference proteome</keyword>
<keyword evidence="2" id="KW-0479">Metal-binding</keyword>
<dbReference type="GO" id="GO:0008973">
    <property type="term" value="F:phosphopentomutase activity"/>
    <property type="evidence" value="ECO:0007669"/>
    <property type="project" value="InterPro"/>
</dbReference>
<dbReference type="GO" id="GO:0009117">
    <property type="term" value="P:nucleotide metabolic process"/>
    <property type="evidence" value="ECO:0007669"/>
    <property type="project" value="InterPro"/>
</dbReference>
<sequence>MSVIFLFIDGVGLGRRQDSNPFYRDRFSGFERLAGDLPLIGDRRDILETNHLFKSVDATLDVKGLPQSGTGQATLFSGENAAKEIDKHFGPYPHSGIKHLLEDHSLFLKAQQHGKRCHFINAYPDVFFKKARKRNRWSCTTLMSRSASISLNSARDVNEGKAITAGITQKAWRNRLQINVPIIEPEEAADRLINQSVEYDLILHEYYLTDKAGHGQDMEEASYYIRIYDRFLKRLIVRKPSETTIVFSSDHGNVEDLSVKTHTVNPVPLACVGPGAAVFKTATTIADVTPGIIKVLTESSN</sequence>
<protein>
    <submittedName>
        <fullName evidence="5">Phosphoglycerate mutase</fullName>
    </submittedName>
</protein>
<evidence type="ECO:0000313" key="6">
    <source>
        <dbReference type="Proteomes" id="UP000317593"/>
    </source>
</evidence>
<evidence type="ECO:0000313" key="5">
    <source>
        <dbReference type="EMBL" id="SMO45523.1"/>
    </source>
</evidence>
<dbReference type="InterPro" id="IPR017850">
    <property type="entry name" value="Alkaline_phosphatase_core_sf"/>
</dbReference>
<proteinExistence type="inferred from homology"/>
<dbReference type="OrthoDB" id="9778226at2"/>
<comment type="similarity">
    <text evidence="1">Belongs to the phosphopentomutase family.</text>
</comment>
<dbReference type="SUPFAM" id="SSF53649">
    <property type="entry name" value="Alkaline phosphatase-like"/>
    <property type="match status" value="1"/>
</dbReference>
<dbReference type="PANTHER" id="PTHR21110">
    <property type="entry name" value="PHOSPHOPENTOMUTASE"/>
    <property type="match status" value="1"/>
</dbReference>
<dbReference type="Proteomes" id="UP000317593">
    <property type="component" value="Unassembled WGS sequence"/>
</dbReference>
<accession>A0A521BEM1</accession>